<evidence type="ECO:0000313" key="1">
    <source>
        <dbReference type="EMBL" id="KAL3314877.1"/>
    </source>
</evidence>
<name>A0ABD2Q6R5_9PLAT</name>
<evidence type="ECO:0000313" key="2">
    <source>
        <dbReference type="Proteomes" id="UP001626550"/>
    </source>
</evidence>
<reference evidence="1 2" key="1">
    <citation type="submission" date="2024-11" db="EMBL/GenBank/DDBJ databases">
        <title>Adaptive evolution of stress response genes in parasites aligns with host niche diversity.</title>
        <authorList>
            <person name="Hahn C."/>
            <person name="Resl P."/>
        </authorList>
    </citation>
    <scope>NUCLEOTIDE SEQUENCE [LARGE SCALE GENOMIC DNA]</scope>
    <source>
        <strain evidence="1">EGGRZ-B1_66</strain>
        <tissue evidence="1">Body</tissue>
    </source>
</reference>
<dbReference type="AlphaFoldDB" id="A0ABD2Q6R5"/>
<gene>
    <name evidence="1" type="ORF">Ciccas_006500</name>
</gene>
<accession>A0ABD2Q6R5</accession>
<proteinExistence type="predicted"/>
<organism evidence="1 2">
    <name type="scientific">Cichlidogyrus casuarinus</name>
    <dbReference type="NCBI Taxonomy" id="1844966"/>
    <lineage>
        <taxon>Eukaryota</taxon>
        <taxon>Metazoa</taxon>
        <taxon>Spiralia</taxon>
        <taxon>Lophotrochozoa</taxon>
        <taxon>Platyhelminthes</taxon>
        <taxon>Monogenea</taxon>
        <taxon>Monopisthocotylea</taxon>
        <taxon>Dactylogyridea</taxon>
        <taxon>Ancyrocephalidae</taxon>
        <taxon>Cichlidogyrus</taxon>
    </lineage>
</organism>
<keyword evidence="2" id="KW-1185">Reference proteome</keyword>
<sequence>MIPSVYAFKRAERRLYPIYNEPAYNRTSIDRSGNELIRREVDWKRSTFEDLVDHGQRLISYDQEHLERFYKSSRGIKHDNSAVGLNRNNAKVSHFAELQPPHHGNNGVDNFALTSYLLAKHPSAKI</sequence>
<dbReference type="EMBL" id="JBJKFK010000883">
    <property type="protein sequence ID" value="KAL3314877.1"/>
    <property type="molecule type" value="Genomic_DNA"/>
</dbReference>
<dbReference type="Proteomes" id="UP001626550">
    <property type="component" value="Unassembled WGS sequence"/>
</dbReference>
<protein>
    <submittedName>
        <fullName evidence="1">Uncharacterized protein</fullName>
    </submittedName>
</protein>
<comment type="caution">
    <text evidence="1">The sequence shown here is derived from an EMBL/GenBank/DDBJ whole genome shotgun (WGS) entry which is preliminary data.</text>
</comment>